<keyword evidence="5" id="KW-0697">Rotamase</keyword>
<dbReference type="Pfam" id="PF04564">
    <property type="entry name" value="U-box"/>
    <property type="match status" value="1"/>
</dbReference>
<dbReference type="SUPFAM" id="SSF48452">
    <property type="entry name" value="TPR-like"/>
    <property type="match status" value="1"/>
</dbReference>
<protein>
    <recommendedName>
        <fullName evidence="17">Homeobox domain-containing protein</fullName>
    </recommendedName>
</protein>
<keyword evidence="5" id="KW-0413">Isomerase</keyword>
<evidence type="ECO:0000313" key="15">
    <source>
        <dbReference type="EMBL" id="CRK42139.1"/>
    </source>
</evidence>
<dbReference type="InterPro" id="IPR008422">
    <property type="entry name" value="KN_HD"/>
</dbReference>
<evidence type="ECO:0000256" key="11">
    <source>
        <dbReference type="SAM" id="MobiDB-lite"/>
    </source>
</evidence>
<gene>
    <name evidence="15" type="ORF">BN1708_008671</name>
</gene>
<accession>A0A0G4N702</accession>
<dbReference type="SUPFAM" id="SSF57850">
    <property type="entry name" value="RING/U-box"/>
    <property type="match status" value="1"/>
</dbReference>
<dbReference type="SMART" id="SM00389">
    <property type="entry name" value="HOX"/>
    <property type="match status" value="1"/>
</dbReference>
<dbReference type="Gene3D" id="3.30.40.10">
    <property type="entry name" value="Zinc/RING finger domain, C3HC4 (zinc finger)"/>
    <property type="match status" value="1"/>
</dbReference>
<dbReference type="GO" id="GO:0061630">
    <property type="term" value="F:ubiquitin protein ligase activity"/>
    <property type="evidence" value="ECO:0007669"/>
    <property type="project" value="UniProtKB-EC"/>
</dbReference>
<feature type="domain" description="C2H2-type" evidence="13">
    <location>
        <begin position="287"/>
        <end position="315"/>
    </location>
</feature>
<dbReference type="SMART" id="SM00355">
    <property type="entry name" value="ZnF_C2H2"/>
    <property type="match status" value="2"/>
</dbReference>
<feature type="compositionally biased region" description="Low complexity" evidence="11">
    <location>
        <begin position="146"/>
        <end position="156"/>
    </location>
</feature>
<proteinExistence type="predicted"/>
<dbReference type="InterPro" id="IPR011990">
    <property type="entry name" value="TPR-like_helical_dom_sf"/>
</dbReference>
<dbReference type="PROSITE" id="PS50157">
    <property type="entry name" value="ZINC_FINGER_C2H2_2"/>
    <property type="match status" value="1"/>
</dbReference>
<evidence type="ECO:0000313" key="16">
    <source>
        <dbReference type="Proteomes" id="UP000044602"/>
    </source>
</evidence>
<dbReference type="PROSITE" id="PS50071">
    <property type="entry name" value="HOMEOBOX_2"/>
    <property type="match status" value="1"/>
</dbReference>
<keyword evidence="9" id="KW-0862">Zinc</keyword>
<keyword evidence="3" id="KW-0677">Repeat</keyword>
<evidence type="ECO:0000256" key="9">
    <source>
        <dbReference type="PROSITE-ProRule" id="PRU00042"/>
    </source>
</evidence>
<evidence type="ECO:0000256" key="8">
    <source>
        <dbReference type="ARBA" id="ARBA00023242"/>
    </source>
</evidence>
<dbReference type="GO" id="GO:0051087">
    <property type="term" value="F:protein-folding chaperone binding"/>
    <property type="evidence" value="ECO:0007669"/>
    <property type="project" value="TreeGrafter"/>
</dbReference>
<dbReference type="GO" id="GO:0003677">
    <property type="term" value="F:DNA binding"/>
    <property type="evidence" value="ECO:0007669"/>
    <property type="project" value="UniProtKB-UniRule"/>
</dbReference>
<keyword evidence="9" id="KW-0863">Zinc-finger</keyword>
<dbReference type="SMART" id="SM00504">
    <property type="entry name" value="Ubox"/>
    <property type="match status" value="1"/>
</dbReference>
<feature type="compositionally biased region" description="Basic residues" evidence="11">
    <location>
        <begin position="261"/>
        <end position="275"/>
    </location>
</feature>
<evidence type="ECO:0000256" key="5">
    <source>
        <dbReference type="ARBA" id="ARBA00023110"/>
    </source>
</evidence>
<dbReference type="GO" id="GO:0005737">
    <property type="term" value="C:cytoplasm"/>
    <property type="evidence" value="ECO:0007669"/>
    <property type="project" value="TreeGrafter"/>
</dbReference>
<keyword evidence="8 10" id="KW-0539">Nucleus</keyword>
<evidence type="ECO:0000256" key="3">
    <source>
        <dbReference type="ARBA" id="ARBA00022737"/>
    </source>
</evidence>
<comment type="subcellular location">
    <subcellularLocation>
        <location evidence="10">Nucleus</location>
    </subcellularLocation>
</comment>
<comment type="catalytic activity">
    <reaction evidence="1">
        <text>S-ubiquitinyl-[E2 ubiquitin-conjugating enzyme]-L-cysteine + [acceptor protein]-L-lysine = [E2 ubiquitin-conjugating enzyme]-L-cysteine + N(6)-ubiquitinyl-[acceptor protein]-L-lysine.</text>
        <dbReference type="EC" id="2.3.2.27"/>
    </reaction>
</comment>
<feature type="domain" description="U-box" evidence="14">
    <location>
        <begin position="994"/>
        <end position="1067"/>
    </location>
</feature>
<evidence type="ECO:0000256" key="10">
    <source>
        <dbReference type="PROSITE-ProRule" id="PRU00108"/>
    </source>
</evidence>
<keyword evidence="2" id="KW-0808">Transferase</keyword>
<dbReference type="PANTHER" id="PTHR46803:SF2">
    <property type="entry name" value="E3 UBIQUITIN-PROTEIN LIGASE CHIP"/>
    <property type="match status" value="1"/>
</dbReference>
<evidence type="ECO:0000256" key="4">
    <source>
        <dbReference type="ARBA" id="ARBA00022786"/>
    </source>
</evidence>
<keyword evidence="9" id="KW-0479">Metal-binding</keyword>
<dbReference type="GO" id="GO:0000209">
    <property type="term" value="P:protein polyubiquitination"/>
    <property type="evidence" value="ECO:0007669"/>
    <property type="project" value="TreeGrafter"/>
</dbReference>
<dbReference type="GO" id="GO:0008270">
    <property type="term" value="F:zinc ion binding"/>
    <property type="evidence" value="ECO:0007669"/>
    <property type="project" value="UniProtKB-KW"/>
</dbReference>
<dbReference type="GO" id="GO:0071218">
    <property type="term" value="P:cellular response to misfolded protein"/>
    <property type="evidence" value="ECO:0007669"/>
    <property type="project" value="TreeGrafter"/>
</dbReference>
<dbReference type="GO" id="GO:0045862">
    <property type="term" value="P:positive regulation of proteolysis"/>
    <property type="evidence" value="ECO:0007669"/>
    <property type="project" value="TreeGrafter"/>
</dbReference>
<dbReference type="PROSITE" id="PS51698">
    <property type="entry name" value="U_BOX"/>
    <property type="match status" value="1"/>
</dbReference>
<feature type="region of interest" description="Disordered" evidence="11">
    <location>
        <begin position="211"/>
        <end position="276"/>
    </location>
</feature>
<name>A0A0G4N702_VERLO</name>
<organism evidence="15 16">
    <name type="scientific">Verticillium longisporum</name>
    <name type="common">Verticillium dahliae var. longisporum</name>
    <dbReference type="NCBI Taxonomy" id="100787"/>
    <lineage>
        <taxon>Eukaryota</taxon>
        <taxon>Fungi</taxon>
        <taxon>Dikarya</taxon>
        <taxon>Ascomycota</taxon>
        <taxon>Pezizomycotina</taxon>
        <taxon>Sordariomycetes</taxon>
        <taxon>Hypocreomycetidae</taxon>
        <taxon>Glomerellales</taxon>
        <taxon>Plectosphaerellaceae</taxon>
        <taxon>Verticillium</taxon>
    </lineage>
</organism>
<dbReference type="GO" id="GO:0005634">
    <property type="term" value="C:nucleus"/>
    <property type="evidence" value="ECO:0007669"/>
    <property type="project" value="UniProtKB-SubCell"/>
</dbReference>
<dbReference type="STRING" id="100787.A0A0G4N702"/>
<dbReference type="GO" id="GO:0006355">
    <property type="term" value="P:regulation of DNA-templated transcription"/>
    <property type="evidence" value="ECO:0007669"/>
    <property type="project" value="InterPro"/>
</dbReference>
<keyword evidence="16" id="KW-1185">Reference proteome</keyword>
<dbReference type="GO" id="GO:0003755">
    <property type="term" value="F:peptidyl-prolyl cis-trans isomerase activity"/>
    <property type="evidence" value="ECO:0007669"/>
    <property type="project" value="UniProtKB-KW"/>
</dbReference>
<evidence type="ECO:0000259" key="12">
    <source>
        <dbReference type="PROSITE" id="PS50071"/>
    </source>
</evidence>
<keyword evidence="4" id="KW-0833">Ubl conjugation pathway</keyword>
<dbReference type="EMBL" id="CVQH01027305">
    <property type="protein sequence ID" value="CRK42139.1"/>
    <property type="molecule type" value="Genomic_DNA"/>
</dbReference>
<feature type="compositionally biased region" description="Low complexity" evidence="11">
    <location>
        <begin position="219"/>
        <end position="260"/>
    </location>
</feature>
<dbReference type="GO" id="GO:0043161">
    <property type="term" value="P:proteasome-mediated ubiquitin-dependent protein catabolic process"/>
    <property type="evidence" value="ECO:0007669"/>
    <property type="project" value="TreeGrafter"/>
</dbReference>
<keyword evidence="7 10" id="KW-0371">Homeobox</keyword>
<dbReference type="Proteomes" id="UP000044602">
    <property type="component" value="Unassembled WGS sequence"/>
</dbReference>
<dbReference type="GO" id="GO:0006515">
    <property type="term" value="P:protein quality control for misfolded or incompletely synthesized proteins"/>
    <property type="evidence" value="ECO:0007669"/>
    <property type="project" value="TreeGrafter"/>
</dbReference>
<evidence type="ECO:0000256" key="1">
    <source>
        <dbReference type="ARBA" id="ARBA00000900"/>
    </source>
</evidence>
<dbReference type="CDD" id="cd00086">
    <property type="entry name" value="homeodomain"/>
    <property type="match status" value="1"/>
</dbReference>
<dbReference type="SUPFAM" id="SSF46689">
    <property type="entry name" value="Homeodomain-like"/>
    <property type="match status" value="1"/>
</dbReference>
<evidence type="ECO:0000256" key="2">
    <source>
        <dbReference type="ARBA" id="ARBA00022679"/>
    </source>
</evidence>
<evidence type="ECO:0000256" key="6">
    <source>
        <dbReference type="ARBA" id="ARBA00023125"/>
    </source>
</evidence>
<dbReference type="InterPro" id="IPR013083">
    <property type="entry name" value="Znf_RING/FYVE/PHD"/>
</dbReference>
<feature type="region of interest" description="Disordered" evidence="11">
    <location>
        <begin position="1"/>
        <end position="27"/>
    </location>
</feature>
<dbReference type="AlphaFoldDB" id="A0A0G4N702"/>
<feature type="domain" description="Homeobox" evidence="12">
    <location>
        <begin position="82"/>
        <end position="145"/>
    </location>
</feature>
<dbReference type="InterPro" id="IPR003613">
    <property type="entry name" value="Ubox_domain"/>
</dbReference>
<feature type="region of interest" description="Disordered" evidence="11">
    <location>
        <begin position="139"/>
        <end position="177"/>
    </location>
</feature>
<dbReference type="InterPro" id="IPR009057">
    <property type="entry name" value="Homeodomain-like_sf"/>
</dbReference>
<reference evidence="15 16" key="1">
    <citation type="submission" date="2015-05" db="EMBL/GenBank/DDBJ databases">
        <authorList>
            <person name="Wang D.B."/>
            <person name="Wang M."/>
        </authorList>
    </citation>
    <scope>NUCLEOTIDE SEQUENCE [LARGE SCALE GENOMIC DNA]</scope>
    <source>
        <strain evidence="15">VL1</strain>
    </source>
</reference>
<evidence type="ECO:0000259" key="14">
    <source>
        <dbReference type="PROSITE" id="PS51698"/>
    </source>
</evidence>
<evidence type="ECO:0008006" key="17">
    <source>
        <dbReference type="Google" id="ProtNLM"/>
    </source>
</evidence>
<dbReference type="PROSITE" id="PS00028">
    <property type="entry name" value="ZINC_FINGER_C2H2_1"/>
    <property type="match status" value="1"/>
</dbReference>
<dbReference type="Gene3D" id="1.10.10.60">
    <property type="entry name" value="Homeodomain-like"/>
    <property type="match status" value="1"/>
</dbReference>
<sequence length="1070" mass="120518">MADHTPPNDTFPHPQGPGSPTHVDPGLLTFVTHADPIISFDNDLQTQQAVHDPDGVSAAGAGEGATFGATPAATIDANPSGDRPTKVFNRFTASSVRVLRNWIAAHEEYPYASPKDLEMLQDKTGLTKLQVTNWLANTRRRSKLRPSQSSSPVVSPETTHREGVPIEIPSRRPTPVPFEQMNILQRWESSPPEHEAADMSDISRAIAAASQSPRMPYYSHASDQSSDNASSISSAGRSRSSRGSGSRASSRNSAIASTARVNRRRRRAPARRQRNSRPSLIRACHMYQCTFCIETFKLKYDWQRHEKSLHLSLEEWICSPTGATAVHPDTSIELCVYCGAADPDAAHVKQHNHAACLDRSLPDRTYYRKDHLQQHLKLVHGCKFMKWPMDQGKVSGREIRSRCGFCDATLTSWDARVDHLAAHFKSGNTMDDWKGTWGFDPQVVETVENAMPPYLIHYEQKSPLPISSMTGPPDTPTSAYELVKLELEHYMRNYLDTNGSFPSDQELQFEGCSIIFGAEVLSPFSLPSSASWLRDVFMASETSNAARFLPMQQVAKSRLTKLTINGKSNIFDNCELELEMHQRIVMHGALGLVLSDYTLQQEASEILESVETCSPNPSKLFKDFLLRLVWGSSKWLEPLRQRDRQLSTDEPRGILAFAHQRDTGHTPLDQKPPEVWPEVWPQKGAEPLSSSFLTSTLLSSGQSLRGGDGMPFLLNDHNSYSRLTAGLTRFVVSAMSPNNPKRHVPTDEEIQYEARWLWYDSDDPWDQTPADNTEWLREFKRGVGLLQQDIDLQRAIHSTMAEARAAQLKEEGNRHFQKGDYINAEGCYSKGIIADPKNQNLYTNAMARLKLNYWDAVVADCRDALALNAANMKASYYLAQALVSLQDFDGAITAAMRAHGLCIETGDRSLAAVTALVLRCKKERWEHNEKRRKREDQYLEVDVVETMEREKERALAATESEGERGDVAAEWDAKITDIRRVFETARAKSEQRREVPDWLIDDITFNVFVDPWVTKTGKSYERASIMEHLRRHPSDPLTREPLQLAELRPNLALRRAAEEFLNENGWAADW</sequence>
<evidence type="ECO:0000259" key="13">
    <source>
        <dbReference type="PROSITE" id="PS50157"/>
    </source>
</evidence>
<feature type="DNA-binding region" description="Homeobox" evidence="10">
    <location>
        <begin position="84"/>
        <end position="146"/>
    </location>
</feature>
<evidence type="ECO:0000256" key="7">
    <source>
        <dbReference type="ARBA" id="ARBA00023155"/>
    </source>
</evidence>
<dbReference type="Pfam" id="PF05920">
    <property type="entry name" value="Homeobox_KN"/>
    <property type="match status" value="1"/>
</dbReference>
<dbReference type="Gene3D" id="1.25.40.10">
    <property type="entry name" value="Tetratricopeptide repeat domain"/>
    <property type="match status" value="1"/>
</dbReference>
<dbReference type="PANTHER" id="PTHR46803">
    <property type="entry name" value="E3 UBIQUITIN-PROTEIN LIGASE CHIP"/>
    <property type="match status" value="1"/>
</dbReference>
<dbReference type="InterPro" id="IPR001356">
    <property type="entry name" value="HD"/>
</dbReference>
<keyword evidence="6 10" id="KW-0238">DNA-binding</keyword>
<dbReference type="InterPro" id="IPR013087">
    <property type="entry name" value="Znf_C2H2_type"/>
</dbReference>